<dbReference type="AlphaFoldDB" id="A0A933KXL9"/>
<gene>
    <name evidence="2" type="ORF">HY834_02025</name>
</gene>
<evidence type="ECO:0000259" key="1">
    <source>
        <dbReference type="Pfam" id="PF00561"/>
    </source>
</evidence>
<sequence length="268" mass="28742">MQMRDDDLSSFEACGAAPLPVADAEGFVEHDGARIWYASFGSGPPVILLHGGMGNSGNFGSQVPAVTGSGRRAVVIDSRGQGRSTRDDRPYSYGLMGSDVLAVLDALQIRKAVIVGWSDGACTGLVLARHSPERIGGVFYFACNMDDSGTKPFEFTPVIGRCLARHKLDYAALSATPDAFDAVFEAVGLMQRTQPDYSAADLAEIEVPVTIAQSEFDEFIKPEHAQYLARTIPGAELVMLPGVSHFAPVQRPEVFNGAMLRFLDRLGA</sequence>
<dbReference type="Pfam" id="PF00561">
    <property type="entry name" value="Abhydrolase_1"/>
    <property type="match status" value="1"/>
</dbReference>
<evidence type="ECO:0000313" key="2">
    <source>
        <dbReference type="EMBL" id="MBI4920499.1"/>
    </source>
</evidence>
<reference evidence="2" key="1">
    <citation type="submission" date="2020-07" db="EMBL/GenBank/DDBJ databases">
        <title>Huge and variable diversity of episymbiotic CPR bacteria and DPANN archaea in groundwater ecosystems.</title>
        <authorList>
            <person name="He C.Y."/>
            <person name="Keren R."/>
            <person name="Whittaker M."/>
            <person name="Farag I.F."/>
            <person name="Doudna J."/>
            <person name="Cate J.H.D."/>
            <person name="Banfield J.F."/>
        </authorList>
    </citation>
    <scope>NUCLEOTIDE SEQUENCE</scope>
    <source>
        <strain evidence="2">NC_groundwater_1586_Pr3_B-0.1um_66_15</strain>
    </source>
</reference>
<dbReference type="Proteomes" id="UP000782610">
    <property type="component" value="Unassembled WGS sequence"/>
</dbReference>
<evidence type="ECO:0000313" key="3">
    <source>
        <dbReference type="Proteomes" id="UP000782610"/>
    </source>
</evidence>
<organism evidence="2 3">
    <name type="scientific">Devosia nanyangense</name>
    <dbReference type="NCBI Taxonomy" id="1228055"/>
    <lineage>
        <taxon>Bacteria</taxon>
        <taxon>Pseudomonadati</taxon>
        <taxon>Pseudomonadota</taxon>
        <taxon>Alphaproteobacteria</taxon>
        <taxon>Hyphomicrobiales</taxon>
        <taxon>Devosiaceae</taxon>
        <taxon>Devosia</taxon>
    </lineage>
</organism>
<dbReference type="SUPFAM" id="SSF53474">
    <property type="entry name" value="alpha/beta-Hydrolases"/>
    <property type="match status" value="1"/>
</dbReference>
<keyword evidence="2" id="KW-0378">Hydrolase</keyword>
<dbReference type="Gene3D" id="3.40.50.1820">
    <property type="entry name" value="alpha/beta hydrolase"/>
    <property type="match status" value="1"/>
</dbReference>
<protein>
    <submittedName>
        <fullName evidence="2">Alpha/beta hydrolase</fullName>
    </submittedName>
</protein>
<dbReference type="PANTHER" id="PTHR43433:SF5">
    <property type="entry name" value="AB HYDROLASE-1 DOMAIN-CONTAINING PROTEIN"/>
    <property type="match status" value="1"/>
</dbReference>
<dbReference type="InterPro" id="IPR050471">
    <property type="entry name" value="AB_hydrolase"/>
</dbReference>
<dbReference type="GO" id="GO:0016787">
    <property type="term" value="F:hydrolase activity"/>
    <property type="evidence" value="ECO:0007669"/>
    <property type="project" value="UniProtKB-KW"/>
</dbReference>
<feature type="domain" description="AB hydrolase-1" evidence="1">
    <location>
        <begin position="44"/>
        <end position="138"/>
    </location>
</feature>
<name>A0A933KXL9_9HYPH</name>
<dbReference type="InterPro" id="IPR029058">
    <property type="entry name" value="AB_hydrolase_fold"/>
</dbReference>
<proteinExistence type="predicted"/>
<accession>A0A933KXL9</accession>
<dbReference type="EMBL" id="JACRAF010000005">
    <property type="protein sequence ID" value="MBI4920499.1"/>
    <property type="molecule type" value="Genomic_DNA"/>
</dbReference>
<comment type="caution">
    <text evidence="2">The sequence shown here is derived from an EMBL/GenBank/DDBJ whole genome shotgun (WGS) entry which is preliminary data.</text>
</comment>
<dbReference type="InterPro" id="IPR000073">
    <property type="entry name" value="AB_hydrolase_1"/>
</dbReference>
<dbReference type="PANTHER" id="PTHR43433">
    <property type="entry name" value="HYDROLASE, ALPHA/BETA FOLD FAMILY PROTEIN"/>
    <property type="match status" value="1"/>
</dbReference>